<accession>A0A0A1NYC5</accession>
<reference evidence="6 7" key="1">
    <citation type="journal article" date="2016" name="Proc. Natl. Acad. Sci. U.S.A.">
        <title>Lipid metabolic changes in an early divergent fungus govern the establishment of a mutualistic symbiosis with endobacteria.</title>
        <authorList>
            <person name="Lastovetsky O.A."/>
            <person name="Gaspar M.L."/>
            <person name="Mondo S.J."/>
            <person name="LaButti K.M."/>
            <person name="Sandor L."/>
            <person name="Grigoriev I.V."/>
            <person name="Henry S.A."/>
            <person name="Pawlowska T.E."/>
        </authorList>
    </citation>
    <scope>NUCLEOTIDE SEQUENCE [LARGE SCALE GENOMIC DNA]</scope>
    <source>
        <strain evidence="6 7">ATCC 11559</strain>
    </source>
</reference>
<feature type="binding site" evidence="4">
    <location>
        <position position="128"/>
    </location>
    <ligand>
        <name>Zn(2+)</name>
        <dbReference type="ChEBI" id="CHEBI:29105"/>
        <label>2</label>
    </ligand>
</feature>
<dbReference type="OMA" id="WTMLLME"/>
<dbReference type="VEuPathDB" id="FungiDB:BCV72DRAFT_71000"/>
<organism evidence="6 7">
    <name type="scientific">Rhizopus microsporus</name>
    <dbReference type="NCBI Taxonomy" id="58291"/>
    <lineage>
        <taxon>Eukaryota</taxon>
        <taxon>Fungi</taxon>
        <taxon>Fungi incertae sedis</taxon>
        <taxon>Mucoromycota</taxon>
        <taxon>Mucoromycotina</taxon>
        <taxon>Mucoromycetes</taxon>
        <taxon>Mucorales</taxon>
        <taxon>Mucorineae</taxon>
        <taxon>Rhizopodaceae</taxon>
        <taxon>Rhizopus</taxon>
    </lineage>
</organism>
<keyword evidence="2" id="KW-0378">Hydrolase</keyword>
<evidence type="ECO:0000256" key="4">
    <source>
        <dbReference type="PIRSR" id="PIRSR623088-3"/>
    </source>
</evidence>
<feature type="binding site" evidence="4">
    <location>
        <position position="237"/>
    </location>
    <ligand>
        <name>Zn(2+)</name>
        <dbReference type="ChEBI" id="CHEBI:29105"/>
        <label>1</label>
    </ligand>
</feature>
<dbReference type="Gene3D" id="1.10.1300.10">
    <property type="entry name" value="3'5'-cyclic nucleotide phosphodiesterase, catalytic domain"/>
    <property type="match status" value="1"/>
</dbReference>
<dbReference type="InterPro" id="IPR023174">
    <property type="entry name" value="PDEase_CS"/>
</dbReference>
<dbReference type="EMBL" id="KV921339">
    <property type="protein sequence ID" value="ORE18081.1"/>
    <property type="molecule type" value="Genomic_DNA"/>
</dbReference>
<dbReference type="PROSITE" id="PS51845">
    <property type="entry name" value="PDEASE_I_2"/>
    <property type="match status" value="1"/>
</dbReference>
<dbReference type="GO" id="GO:0004114">
    <property type="term" value="F:3',5'-cyclic-nucleotide phosphodiesterase activity"/>
    <property type="evidence" value="ECO:0007669"/>
    <property type="project" value="InterPro"/>
</dbReference>
<evidence type="ECO:0000256" key="2">
    <source>
        <dbReference type="ARBA" id="ARBA00022801"/>
    </source>
</evidence>
<dbReference type="InterPro" id="IPR002073">
    <property type="entry name" value="PDEase_catalytic_dom"/>
</dbReference>
<evidence type="ECO:0000313" key="7">
    <source>
        <dbReference type="Proteomes" id="UP000242381"/>
    </source>
</evidence>
<dbReference type="AlphaFoldDB" id="A0A0A1NYC5"/>
<dbReference type="PANTHER" id="PTHR11347">
    <property type="entry name" value="CYCLIC NUCLEOTIDE PHOSPHODIESTERASE"/>
    <property type="match status" value="1"/>
</dbReference>
<gene>
    <name evidence="6" type="ORF">BCV71DRAFT_121317</name>
</gene>
<name>A0A0A1NYC5_RHIZD</name>
<dbReference type="GO" id="GO:0007165">
    <property type="term" value="P:signal transduction"/>
    <property type="evidence" value="ECO:0007669"/>
    <property type="project" value="InterPro"/>
</dbReference>
<evidence type="ECO:0000256" key="1">
    <source>
        <dbReference type="ARBA" id="ARBA00022723"/>
    </source>
</evidence>
<evidence type="ECO:0000313" key="6">
    <source>
        <dbReference type="EMBL" id="ORE18081.1"/>
    </source>
</evidence>
<dbReference type="Proteomes" id="UP000242381">
    <property type="component" value="Unassembled WGS sequence"/>
</dbReference>
<dbReference type="InterPro" id="IPR036971">
    <property type="entry name" value="PDEase_catalytic_dom_sf"/>
</dbReference>
<dbReference type="Pfam" id="PF00233">
    <property type="entry name" value="PDEase_I"/>
    <property type="match status" value="1"/>
</dbReference>
<feature type="binding site" evidence="4">
    <location>
        <position position="127"/>
    </location>
    <ligand>
        <name>Zn(2+)</name>
        <dbReference type="ChEBI" id="CHEBI:29105"/>
        <label>1</label>
    </ligand>
</feature>
<feature type="domain" description="PDEase" evidence="5">
    <location>
        <begin position="7"/>
        <end position="331"/>
    </location>
</feature>
<proteinExistence type="predicted"/>
<dbReference type="PRINTS" id="PR00387">
    <property type="entry name" value="PDIESTERASE1"/>
</dbReference>
<feature type="active site" description="Proton donor" evidence="3">
    <location>
        <position position="87"/>
    </location>
</feature>
<evidence type="ECO:0000259" key="5">
    <source>
        <dbReference type="PROSITE" id="PS51845"/>
    </source>
</evidence>
<feature type="binding site" evidence="4">
    <location>
        <position position="91"/>
    </location>
    <ligand>
        <name>Zn(2+)</name>
        <dbReference type="ChEBI" id="CHEBI:29105"/>
        <label>1</label>
    </ligand>
</feature>
<dbReference type="PROSITE" id="PS00126">
    <property type="entry name" value="PDEASE_I_1"/>
    <property type="match status" value="1"/>
</dbReference>
<protein>
    <submittedName>
        <fullName evidence="6">HD-domain/PDEase-like protein</fullName>
    </submittedName>
</protein>
<keyword evidence="1 4" id="KW-0479">Metal-binding</keyword>
<dbReference type="GO" id="GO:0046872">
    <property type="term" value="F:metal ion binding"/>
    <property type="evidence" value="ECO:0007669"/>
    <property type="project" value="UniProtKB-KW"/>
</dbReference>
<dbReference type="InterPro" id="IPR003607">
    <property type="entry name" value="HD/PDEase_dom"/>
</dbReference>
<sequence>MLLLKHNTLDFNDLITIERQYLRWSKSSRPFVTTEFNVLDYNRTDLYGHLLGMFDRLGVLSTLDVTVSQLLDFLVDVDLAYNDTPYHSFYHAADIVSILYFAMTDLGAKSYLTQTEIAVLFVAAVCHDVGHPGFNNDYQIKTKSEYAIRYNNKSVLESLSIDISLILFEKHQILKTPNQIDLFKRLILATDMTFHYDLLEEARQLEDTLYMWDTPMIHTWEERDRVSFSKILLHAADISNTVRIWPISKQWSDLIVQEFFRQGDAEKLAGLPVSPGMDRDFATQASISLKFGDFIVKPYFEALCAILPKASIWIETLEENRLEWMNLKENTPLATSISNYSRNSYVSVPAGTVVLPMTLETRLTKPMPISRASSHSNILISPPQSSISSELRRNSVQHIVS</sequence>
<dbReference type="InterPro" id="IPR023088">
    <property type="entry name" value="PDEase"/>
</dbReference>
<dbReference type="CDD" id="cd00077">
    <property type="entry name" value="HDc"/>
    <property type="match status" value="1"/>
</dbReference>
<evidence type="ECO:0000256" key="3">
    <source>
        <dbReference type="PIRSR" id="PIRSR623088-1"/>
    </source>
</evidence>
<dbReference type="SUPFAM" id="SSF109604">
    <property type="entry name" value="HD-domain/PDEase-like"/>
    <property type="match status" value="1"/>
</dbReference>
<feature type="binding site" evidence="4">
    <location>
        <position position="128"/>
    </location>
    <ligand>
        <name>Zn(2+)</name>
        <dbReference type="ChEBI" id="CHEBI:29105"/>
        <label>1</label>
    </ligand>
</feature>